<gene>
    <name evidence="4" type="ORF">FH972_022753</name>
</gene>
<feature type="transmembrane region" description="Helical" evidence="2">
    <location>
        <begin position="162"/>
        <end position="195"/>
    </location>
</feature>
<feature type="transmembrane region" description="Helical" evidence="2">
    <location>
        <begin position="324"/>
        <end position="345"/>
    </location>
</feature>
<evidence type="ECO:0000256" key="1">
    <source>
        <dbReference type="SAM" id="MobiDB-lite"/>
    </source>
</evidence>
<dbReference type="PANTHER" id="PTHR12203">
    <property type="entry name" value="KDEL LYS-ASP-GLU-LEU CONTAINING - RELATED"/>
    <property type="match status" value="1"/>
</dbReference>
<feature type="transmembrane region" description="Helical" evidence="2">
    <location>
        <begin position="230"/>
        <end position="249"/>
    </location>
</feature>
<dbReference type="OrthoDB" id="2012775at2759"/>
<dbReference type="SMART" id="SM00672">
    <property type="entry name" value="CAP10"/>
    <property type="match status" value="1"/>
</dbReference>
<feature type="region of interest" description="Disordered" evidence="1">
    <location>
        <begin position="550"/>
        <end position="569"/>
    </location>
</feature>
<feature type="transmembrane region" description="Helical" evidence="2">
    <location>
        <begin position="261"/>
        <end position="284"/>
    </location>
</feature>
<dbReference type="Pfam" id="PF05686">
    <property type="entry name" value="Glyco_transf_90"/>
    <property type="match status" value="1"/>
</dbReference>
<sequence length="953" mass="106505">MHVGDEVNISTQHCYIILAPHPRNTIREMHVLAHVRLPENAYNGSMIPSVVLLGCCWAAFLITPVLHSLFVQALAAIILYAGISFHRKKDIIADSSACNSSWAAGLLLGLAQLFRRATGSGDSLAWIQIIVPLAVLYIYTVVRQSDIYPLPGERYSTRHLILAAVAAAVIIPLPISSATQASLGACLALVVSLAYVQLEQTFSATSVSSELSILDEKQYNPSNEAVSNTVVRNVALSMAATCSLGSYLFESFQTIDWQSSAYLAQLLLATGLNALMIALILYMISTSLDLTNILFGLLAIFCTVSSPDSLLVDFGVERSRFARFRILAVAAAALLFSGLCVSTFVDRQTRALHSFSGAVNTMMLSPGAAWQPMQLADNSVHPIEYLSSIAQDQYESSVKRQSRSLADAVLTYKDRYGVSPPPLFDRWYEFARKRNVDMIDEFDTVHDTLLPFWALKPATLRARVTEALGYEENGLIALIVRNGKVHRVEGGEVWQQDALSGLVENFVQFLPDLDIAFNHHDEPRIIVPHDELSRMIAEAQDKALPAALHQQSHRNEFSHRPKDMSDGDRAPEVKTSRFNEYAHQNTWIPSRLSCSPESPARDFRNVDELTPTADNTTSYALTDFGFIYNLTASTDVCTSPSFKSTHGFFDRPNAFKVAHELIPIFSESKVSSFQDILFPSMWHWNRQLPVERTANMHEQGMSKDMYRPSDNKLSWEEKKNALWWRGSTTGGWSVNGAWRHHHRQRLVRAINAPDRTKILLPTSSSQTSLDHNDSSSGSPWVATSINRRDLAHLFNVSFSGVGQCSQADCHAQEEFFNISPHAPMATSWNYRHLLDMDGNAFSARFYALLQSGGLVHKMQVFREWHDEWVRPWVHYVPLSLGGGEWAESLRFLSQEGAKRGSGEQIARGIADRGRAWVQEGGGRREAMETWMFRLLLEYARVVDDEREAIGYDG</sequence>
<dbReference type="InterPro" id="IPR006598">
    <property type="entry name" value="CAP10"/>
</dbReference>
<dbReference type="PANTHER" id="PTHR12203:SF104">
    <property type="entry name" value="PROTEIN CAP1, PUTATIVE (AFU_ORTHOLOGUE AFUA_1G05595)-RELATED"/>
    <property type="match status" value="1"/>
</dbReference>
<reference evidence="4 5" key="1">
    <citation type="submission" date="2019-06" db="EMBL/GenBank/DDBJ databases">
        <title>A chromosomal-level reference genome of Carpinus fangiana (Coryloideae, Betulaceae).</title>
        <authorList>
            <person name="Yang X."/>
            <person name="Wang Z."/>
            <person name="Zhang L."/>
            <person name="Hao G."/>
            <person name="Liu J."/>
            <person name="Yang Y."/>
        </authorList>
    </citation>
    <scope>NUCLEOTIDE SEQUENCE [LARGE SCALE GENOMIC DNA]</scope>
    <source>
        <strain evidence="4">Cfa_2016G</strain>
        <tissue evidence="4">Leaf</tissue>
    </source>
</reference>
<dbReference type="InterPro" id="IPR051091">
    <property type="entry name" value="O-Glucosyltr/Glycosyltrsf_90"/>
</dbReference>
<dbReference type="EMBL" id="VIBQ01000012">
    <property type="protein sequence ID" value="KAB8343163.1"/>
    <property type="molecule type" value="Genomic_DNA"/>
</dbReference>
<feature type="transmembrane region" description="Helical" evidence="2">
    <location>
        <begin position="290"/>
        <end position="312"/>
    </location>
</feature>
<feature type="transmembrane region" description="Helical" evidence="2">
    <location>
        <begin position="123"/>
        <end position="142"/>
    </location>
</feature>
<proteinExistence type="predicted"/>
<feature type="domain" description="Glycosyl transferase CAP10" evidence="3">
    <location>
        <begin position="620"/>
        <end position="945"/>
    </location>
</feature>
<keyword evidence="2" id="KW-0472">Membrane</keyword>
<comment type="caution">
    <text evidence="4">The sequence shown here is derived from an EMBL/GenBank/DDBJ whole genome shotgun (WGS) entry which is preliminary data.</text>
</comment>
<evidence type="ECO:0000313" key="5">
    <source>
        <dbReference type="Proteomes" id="UP000327013"/>
    </source>
</evidence>
<evidence type="ECO:0000256" key="2">
    <source>
        <dbReference type="SAM" id="Phobius"/>
    </source>
</evidence>
<feature type="transmembrane region" description="Helical" evidence="2">
    <location>
        <begin position="91"/>
        <end position="111"/>
    </location>
</feature>
<evidence type="ECO:0000313" key="4">
    <source>
        <dbReference type="EMBL" id="KAB8343163.1"/>
    </source>
</evidence>
<keyword evidence="2" id="KW-1133">Transmembrane helix</keyword>
<feature type="compositionally biased region" description="Basic and acidic residues" evidence="1">
    <location>
        <begin position="553"/>
        <end position="569"/>
    </location>
</feature>
<dbReference type="AlphaFoldDB" id="A0A5N6KVD6"/>
<evidence type="ECO:0000259" key="3">
    <source>
        <dbReference type="SMART" id="SM00672"/>
    </source>
</evidence>
<feature type="transmembrane region" description="Helical" evidence="2">
    <location>
        <begin position="46"/>
        <end position="79"/>
    </location>
</feature>
<keyword evidence="5" id="KW-1185">Reference proteome</keyword>
<dbReference type="Proteomes" id="UP000327013">
    <property type="component" value="Unassembled WGS sequence"/>
</dbReference>
<protein>
    <recommendedName>
        <fullName evidence="3">Glycosyl transferase CAP10 domain-containing protein</fullName>
    </recommendedName>
</protein>
<keyword evidence="2" id="KW-0812">Transmembrane</keyword>
<name>A0A5N6KVD6_9ROSI</name>
<accession>A0A5N6KVD6</accession>
<organism evidence="4 5">
    <name type="scientific">Carpinus fangiana</name>
    <dbReference type="NCBI Taxonomy" id="176857"/>
    <lineage>
        <taxon>Eukaryota</taxon>
        <taxon>Viridiplantae</taxon>
        <taxon>Streptophyta</taxon>
        <taxon>Embryophyta</taxon>
        <taxon>Tracheophyta</taxon>
        <taxon>Spermatophyta</taxon>
        <taxon>Magnoliopsida</taxon>
        <taxon>eudicotyledons</taxon>
        <taxon>Gunneridae</taxon>
        <taxon>Pentapetalae</taxon>
        <taxon>rosids</taxon>
        <taxon>fabids</taxon>
        <taxon>Fagales</taxon>
        <taxon>Betulaceae</taxon>
        <taxon>Carpinus</taxon>
    </lineage>
</organism>